<evidence type="ECO:0000313" key="2">
    <source>
        <dbReference type="Proteomes" id="UP001363151"/>
    </source>
</evidence>
<organism evidence="1 2">
    <name type="scientific">Aureococcus anophagefferens</name>
    <name type="common">Harmful bloom alga</name>
    <dbReference type="NCBI Taxonomy" id="44056"/>
    <lineage>
        <taxon>Eukaryota</taxon>
        <taxon>Sar</taxon>
        <taxon>Stramenopiles</taxon>
        <taxon>Ochrophyta</taxon>
        <taxon>Pelagophyceae</taxon>
        <taxon>Pelagomonadales</taxon>
        <taxon>Pelagomonadaceae</taxon>
        <taxon>Aureococcus</taxon>
    </lineage>
</organism>
<protein>
    <submittedName>
        <fullName evidence="1">Uncharacterized protein</fullName>
    </submittedName>
</protein>
<comment type="caution">
    <text evidence="1">The sequence shown here is derived from an EMBL/GenBank/DDBJ whole genome shotgun (WGS) entry which is preliminary data.</text>
</comment>
<accession>A0ABR1G4G2</accession>
<sequence length="602" mass="66665">MARAAVVFACVAAAPRPLPAPIDRMVTPSLDDAIYGDMHGVVPGVAYGNGGEPHASEAEMHRLNDECQRQFAETAVPFATAKRLATANYYETTSDFQGFRNHDLLPENEDQYSWGNRLRRGVPLTAGDPNEDVTIAFGTCEVEDVDGGGTWASERVGPFYSSGGYDWWQLGWADALALTDKLKGGGVYIEANSIVVTDGAGAVLGYPPIHVHHVHLAFAPGVRPRLGEYYCGLGASKPCYNASWHGDYECRSDRGGVACLHETWPLGSAKFAGEPVDLEGEINDVRARGSPPLEWYFQTGIRWRHGRDFADAPQVLSSFITGVPGRTDRNNQQTFVRTFPAPIDYDSMAWSNVKIPFNGRLVRNKVHSHMTAFYKLLWVAGDVTRVLDGRYAPSSAWRALDVRDFGFADAPAMFDDFYAKINADDALDLVCLAESDLEDVGGRWYDRRPKARCRAWEFRVGDDAFTLGWNVRKRFPLTLDETADFDGVIVSRTVPQHFGQMLTYVDRDRGSRATCVITWRRLDAPALSWAAFARKLPAGPTCEEGFSEFFHQLISWTIYERPDMPDALVRAAGVALALVYFGGPAVCVAVPAWLAARRLKRD</sequence>
<name>A0ABR1G4G2_AURAN</name>
<dbReference type="Proteomes" id="UP001363151">
    <property type="component" value="Unassembled WGS sequence"/>
</dbReference>
<reference evidence="1 2" key="1">
    <citation type="submission" date="2024-03" db="EMBL/GenBank/DDBJ databases">
        <title>Aureococcus anophagefferens CCMP1851 and Kratosvirus quantuckense: Draft genome of a second virus-susceptible host strain in the model system.</title>
        <authorList>
            <person name="Chase E."/>
            <person name="Truchon A.R."/>
            <person name="Schepens W."/>
            <person name="Wilhelm S.W."/>
        </authorList>
    </citation>
    <scope>NUCLEOTIDE SEQUENCE [LARGE SCALE GENOMIC DNA]</scope>
    <source>
        <strain evidence="1 2">CCMP1851</strain>
    </source>
</reference>
<evidence type="ECO:0000313" key="1">
    <source>
        <dbReference type="EMBL" id="KAK7248020.1"/>
    </source>
</evidence>
<proteinExistence type="predicted"/>
<dbReference type="KEGG" id="aaf:AURANDRAFT_61973"/>
<keyword evidence="2" id="KW-1185">Reference proteome</keyword>
<gene>
    <name evidence="1" type="ORF">SO694_00087051</name>
</gene>
<dbReference type="EMBL" id="JBBJCI010000121">
    <property type="protein sequence ID" value="KAK7248020.1"/>
    <property type="molecule type" value="Genomic_DNA"/>
</dbReference>